<sequence length="158" mass="17066">MTGYTCTSPCDHSFSAALLLHLLPTDVFHVETSLGGLGVNEVVSGVLIGSALLSIDDGEGDKDMVDCDEDSELMFRCGDGGSMFIDLVFKDGVSLDEFKLFGMCCSWICVMYGVEDIDVEPIIEVAMCNSLVVVLKIIGKWCEEDRKSLCDMCVLAVG</sequence>
<organism evidence="1">
    <name type="scientific">Tanacetum cinerariifolium</name>
    <name type="common">Dalmatian daisy</name>
    <name type="synonym">Chrysanthemum cinerariifolium</name>
    <dbReference type="NCBI Taxonomy" id="118510"/>
    <lineage>
        <taxon>Eukaryota</taxon>
        <taxon>Viridiplantae</taxon>
        <taxon>Streptophyta</taxon>
        <taxon>Embryophyta</taxon>
        <taxon>Tracheophyta</taxon>
        <taxon>Spermatophyta</taxon>
        <taxon>Magnoliopsida</taxon>
        <taxon>eudicotyledons</taxon>
        <taxon>Gunneridae</taxon>
        <taxon>Pentapetalae</taxon>
        <taxon>asterids</taxon>
        <taxon>campanulids</taxon>
        <taxon>Asterales</taxon>
        <taxon>Asteraceae</taxon>
        <taxon>Asteroideae</taxon>
        <taxon>Anthemideae</taxon>
        <taxon>Anthemidinae</taxon>
        <taxon>Tanacetum</taxon>
    </lineage>
</organism>
<accession>A0A699HBZ4</accession>
<name>A0A699HBZ4_TANCI</name>
<dbReference type="AlphaFoldDB" id="A0A699HBZ4"/>
<dbReference type="EMBL" id="BKCJ010106666">
    <property type="protein sequence ID" value="GEX40934.1"/>
    <property type="molecule type" value="Genomic_DNA"/>
</dbReference>
<gene>
    <name evidence="1" type="ORF">Tci_312909</name>
</gene>
<evidence type="ECO:0000313" key="1">
    <source>
        <dbReference type="EMBL" id="GEX40934.1"/>
    </source>
</evidence>
<protein>
    <submittedName>
        <fullName evidence="1">Uncharacterized protein</fullName>
    </submittedName>
</protein>
<comment type="caution">
    <text evidence="1">The sequence shown here is derived from an EMBL/GenBank/DDBJ whole genome shotgun (WGS) entry which is preliminary data.</text>
</comment>
<reference evidence="1" key="1">
    <citation type="journal article" date="2019" name="Sci. Rep.">
        <title>Draft genome of Tanacetum cinerariifolium, the natural source of mosquito coil.</title>
        <authorList>
            <person name="Yamashiro T."/>
            <person name="Shiraishi A."/>
            <person name="Satake H."/>
            <person name="Nakayama K."/>
        </authorList>
    </citation>
    <scope>NUCLEOTIDE SEQUENCE</scope>
</reference>
<proteinExistence type="predicted"/>